<sequence length="672" mass="73065">MVPRREPGELRRVYASIKRCSARGTWHWLVEYDANIAIDLHRLGPFLRQRSQQALAPKLIKLHRVMLNWGYHKECPGDAFDCFETEVTSMLTERIQYVASSKENVVRWKELLEKMHLGQLTHAGRTYSPPDYYETNVIFRNLKHTRAHKVRDAFEKTFLKCHEIQRDQFLLPFFLWQDELNEHTKAEPIHTLVEELGYCMVDTHSEDSRCPRMIVHVVLLQLQIDRELIEKALEGSKVVASLPGKELERLLKYFQKVNLQAGETLMKVGDEVSDDEPGLFVTKSGLLDVYVPDGEEEKKVFTYEKRGSVVGELAVLFRAPRAATVKARTDAVLWSVDRKSFEACGGRSEGSMARMNQNPDALLASGAAAGVAAGFNAPIAGIFFASEVVRPADDNQLDLTTRLLAAAVSAAVVQSYLPGGPAIKTSEFAWEGGNIELVFFLLLGVSTGFMAYSYKKIAALARDVASFLGESGWPTILLPVAGALMTVVLSLAVNSRVQFDGFGAVNEVLKDASQPLTLANTDLGPLLQERGSTGLFGAATLLILMAVKVVATTFSSATGLVGGTFAPSIYIGACLGGALGRLIEGSMMAHSATSTYIVVGMASMLAANCSVPITSVVLAVELAGGASYEATLPLITGIGVALYVSAVLLPALLDGLDRKSALTRQVISVAHA</sequence>
<evidence type="ECO:0000256" key="10">
    <source>
        <dbReference type="SAM" id="Phobius"/>
    </source>
</evidence>
<evidence type="ECO:0000256" key="4">
    <source>
        <dbReference type="ARBA" id="ARBA00022989"/>
    </source>
</evidence>
<keyword evidence="2" id="KW-0813">Transport</keyword>
<feature type="transmembrane region" description="Helical" evidence="10">
    <location>
        <begin position="403"/>
        <end position="423"/>
    </location>
</feature>
<dbReference type="SUPFAM" id="SSF51206">
    <property type="entry name" value="cAMP-binding domain-like"/>
    <property type="match status" value="1"/>
</dbReference>
<dbReference type="InterPro" id="IPR000595">
    <property type="entry name" value="cNMP-bd_dom"/>
</dbReference>
<keyword evidence="7" id="KW-0869">Chloride channel</keyword>
<dbReference type="Pfam" id="PF00027">
    <property type="entry name" value="cNMP_binding"/>
    <property type="match status" value="1"/>
</dbReference>
<proteinExistence type="predicted"/>
<evidence type="ECO:0000313" key="12">
    <source>
        <dbReference type="EMBL" id="CAE7562222.1"/>
    </source>
</evidence>
<feature type="transmembrane region" description="Helical" evidence="10">
    <location>
        <begin position="472"/>
        <end position="493"/>
    </location>
</feature>
<dbReference type="Gene3D" id="1.10.3080.10">
    <property type="entry name" value="Clc chloride channel"/>
    <property type="match status" value="1"/>
</dbReference>
<evidence type="ECO:0000256" key="5">
    <source>
        <dbReference type="ARBA" id="ARBA00023065"/>
    </source>
</evidence>
<dbReference type="OrthoDB" id="4564at2759"/>
<name>A0A812UEC9_9DINO</name>
<evidence type="ECO:0000259" key="11">
    <source>
        <dbReference type="PROSITE" id="PS50042"/>
    </source>
</evidence>
<evidence type="ECO:0000313" key="13">
    <source>
        <dbReference type="Proteomes" id="UP000604046"/>
    </source>
</evidence>
<dbReference type="GO" id="GO:0034707">
    <property type="term" value="C:chloride channel complex"/>
    <property type="evidence" value="ECO:0007669"/>
    <property type="project" value="UniProtKB-KW"/>
</dbReference>
<feature type="transmembrane region" description="Helical" evidence="10">
    <location>
        <begin position="435"/>
        <end position="452"/>
    </location>
</feature>
<keyword evidence="6 10" id="KW-0472">Membrane</keyword>
<feature type="transmembrane region" description="Helical" evidence="10">
    <location>
        <begin position="595"/>
        <end position="620"/>
    </location>
</feature>
<dbReference type="Gene3D" id="2.60.120.10">
    <property type="entry name" value="Jelly Rolls"/>
    <property type="match status" value="1"/>
</dbReference>
<comment type="caution">
    <text evidence="12">The sequence shown here is derived from an EMBL/GenBank/DDBJ whole genome shotgun (WGS) entry which is preliminary data.</text>
</comment>
<keyword evidence="5" id="KW-0406">Ion transport</keyword>
<keyword evidence="9" id="KW-0407">Ion channel</keyword>
<dbReference type="GO" id="GO:0005254">
    <property type="term" value="F:chloride channel activity"/>
    <property type="evidence" value="ECO:0007669"/>
    <property type="project" value="UniProtKB-KW"/>
</dbReference>
<dbReference type="EMBL" id="CAJNDS010002674">
    <property type="protein sequence ID" value="CAE7562222.1"/>
    <property type="molecule type" value="Genomic_DNA"/>
</dbReference>
<dbReference type="Pfam" id="PF00654">
    <property type="entry name" value="Voltage_CLC"/>
    <property type="match status" value="1"/>
</dbReference>
<evidence type="ECO:0000256" key="1">
    <source>
        <dbReference type="ARBA" id="ARBA00004141"/>
    </source>
</evidence>
<dbReference type="Proteomes" id="UP000604046">
    <property type="component" value="Unassembled WGS sequence"/>
</dbReference>
<feature type="non-terminal residue" evidence="12">
    <location>
        <position position="1"/>
    </location>
</feature>
<feature type="transmembrane region" description="Helical" evidence="10">
    <location>
        <begin position="535"/>
        <end position="554"/>
    </location>
</feature>
<dbReference type="SMART" id="SM00100">
    <property type="entry name" value="cNMP"/>
    <property type="match status" value="1"/>
</dbReference>
<evidence type="ECO:0000256" key="6">
    <source>
        <dbReference type="ARBA" id="ARBA00023136"/>
    </source>
</evidence>
<keyword evidence="3 10" id="KW-0812">Transmembrane</keyword>
<dbReference type="InterPro" id="IPR014743">
    <property type="entry name" value="Cl-channel_core"/>
</dbReference>
<dbReference type="CDD" id="cd00038">
    <property type="entry name" value="CAP_ED"/>
    <property type="match status" value="1"/>
</dbReference>
<dbReference type="PANTHER" id="PTHR43427:SF6">
    <property type="entry name" value="CHLORIDE CHANNEL PROTEIN CLC-E"/>
    <property type="match status" value="1"/>
</dbReference>
<organism evidence="12 13">
    <name type="scientific">Symbiodinium natans</name>
    <dbReference type="NCBI Taxonomy" id="878477"/>
    <lineage>
        <taxon>Eukaryota</taxon>
        <taxon>Sar</taxon>
        <taxon>Alveolata</taxon>
        <taxon>Dinophyceae</taxon>
        <taxon>Suessiales</taxon>
        <taxon>Symbiodiniaceae</taxon>
        <taxon>Symbiodinium</taxon>
    </lineage>
</organism>
<keyword evidence="13" id="KW-1185">Reference proteome</keyword>
<evidence type="ECO:0000256" key="3">
    <source>
        <dbReference type="ARBA" id="ARBA00022692"/>
    </source>
</evidence>
<protein>
    <submittedName>
        <fullName evidence="12">CLC-E protein</fullName>
    </submittedName>
</protein>
<dbReference type="InterPro" id="IPR018488">
    <property type="entry name" value="cNMP-bd_CS"/>
</dbReference>
<dbReference type="AlphaFoldDB" id="A0A812UEC9"/>
<feature type="transmembrane region" description="Helical" evidence="10">
    <location>
        <begin position="560"/>
        <end position="583"/>
    </location>
</feature>
<feature type="domain" description="Cyclic nucleotide-binding" evidence="11">
    <location>
        <begin position="238"/>
        <end position="342"/>
    </location>
</feature>
<keyword evidence="8" id="KW-0868">Chloride</keyword>
<evidence type="ECO:0000256" key="9">
    <source>
        <dbReference type="ARBA" id="ARBA00023303"/>
    </source>
</evidence>
<feature type="transmembrane region" description="Helical" evidence="10">
    <location>
        <begin position="632"/>
        <end position="653"/>
    </location>
</feature>
<dbReference type="PROSITE" id="PS00889">
    <property type="entry name" value="CNMP_BINDING_2"/>
    <property type="match status" value="1"/>
</dbReference>
<evidence type="ECO:0000256" key="8">
    <source>
        <dbReference type="ARBA" id="ARBA00023214"/>
    </source>
</evidence>
<accession>A0A812UEC9</accession>
<comment type="subcellular location">
    <subcellularLocation>
        <location evidence="1">Membrane</location>
        <topology evidence="1">Multi-pass membrane protein</topology>
    </subcellularLocation>
</comment>
<dbReference type="PROSITE" id="PS50042">
    <property type="entry name" value="CNMP_BINDING_3"/>
    <property type="match status" value="1"/>
</dbReference>
<dbReference type="InterPro" id="IPR014710">
    <property type="entry name" value="RmlC-like_jellyroll"/>
</dbReference>
<dbReference type="SUPFAM" id="SSF81340">
    <property type="entry name" value="Clc chloride channel"/>
    <property type="match status" value="1"/>
</dbReference>
<dbReference type="PRINTS" id="PR00762">
    <property type="entry name" value="CLCHANNEL"/>
</dbReference>
<dbReference type="InterPro" id="IPR018490">
    <property type="entry name" value="cNMP-bd_dom_sf"/>
</dbReference>
<keyword evidence="4 10" id="KW-1133">Transmembrane helix</keyword>
<dbReference type="InterPro" id="IPR001807">
    <property type="entry name" value="ClC"/>
</dbReference>
<gene>
    <name evidence="12" type="primary">CLC-E</name>
    <name evidence="12" type="ORF">SNAT2548_LOCUS31741</name>
</gene>
<evidence type="ECO:0000256" key="7">
    <source>
        <dbReference type="ARBA" id="ARBA00023173"/>
    </source>
</evidence>
<dbReference type="CDD" id="cd00400">
    <property type="entry name" value="Voltage_gated_ClC"/>
    <property type="match status" value="1"/>
</dbReference>
<dbReference type="PANTHER" id="PTHR43427">
    <property type="entry name" value="CHLORIDE CHANNEL PROTEIN CLC-E"/>
    <property type="match status" value="1"/>
</dbReference>
<dbReference type="InterPro" id="IPR050368">
    <property type="entry name" value="ClC-type_chloride_channel"/>
</dbReference>
<reference evidence="12" key="1">
    <citation type="submission" date="2021-02" db="EMBL/GenBank/DDBJ databases">
        <authorList>
            <person name="Dougan E. K."/>
            <person name="Rhodes N."/>
            <person name="Thang M."/>
            <person name="Chan C."/>
        </authorList>
    </citation>
    <scope>NUCLEOTIDE SEQUENCE</scope>
</reference>
<feature type="transmembrane region" description="Helical" evidence="10">
    <location>
        <begin position="361"/>
        <end position="383"/>
    </location>
</feature>
<evidence type="ECO:0000256" key="2">
    <source>
        <dbReference type="ARBA" id="ARBA00022448"/>
    </source>
</evidence>